<protein>
    <submittedName>
        <fullName evidence="1">Uncharacterized protein</fullName>
    </submittedName>
</protein>
<sequence>MDELVQDFKDMEKIDHTSEDSYIEKLLKRSYEKLQRDYGKFDIDKNLIGRELVLNRARYAYQDLLEYFNENYRVDLIDFGISLVEVEDDEETI</sequence>
<evidence type="ECO:0000313" key="1">
    <source>
        <dbReference type="EMBL" id="CRI10666.1"/>
    </source>
</evidence>
<organism evidence="1 2">
    <name type="scientific">Staphylococcus argenteus</name>
    <dbReference type="NCBI Taxonomy" id="985002"/>
    <lineage>
        <taxon>Bacteria</taxon>
        <taxon>Bacillati</taxon>
        <taxon>Bacillota</taxon>
        <taxon>Bacilli</taxon>
        <taxon>Bacillales</taxon>
        <taxon>Staphylococcaceae</taxon>
        <taxon>Staphylococcus</taxon>
    </lineage>
</organism>
<evidence type="ECO:0000313" key="2">
    <source>
        <dbReference type="Proteomes" id="UP000236509"/>
    </source>
</evidence>
<accession>A0A7U7PWE4</accession>
<dbReference type="AlphaFoldDB" id="A0A7U7PWE4"/>
<keyword evidence="2" id="KW-1185">Reference proteome</keyword>
<dbReference type="EMBL" id="CVOU01000002">
    <property type="protein sequence ID" value="CRI10666.1"/>
    <property type="molecule type" value="Genomic_DNA"/>
</dbReference>
<dbReference type="GeneID" id="66840185"/>
<dbReference type="RefSeq" id="WP_000344038.1">
    <property type="nucleotide sequence ID" value="NC_016941.1"/>
</dbReference>
<name>A0A7U7PWE4_9STAP</name>
<reference evidence="1 2" key="1">
    <citation type="submission" date="2015-04" db="EMBL/GenBank/DDBJ databases">
        <authorList>
            <person name="Cao L."/>
            <person name="Gao C.H."/>
        </authorList>
    </citation>
    <scope>NUCLEOTIDE SEQUENCE [LARGE SCALE GENOMIC DNA]</scope>
    <source>
        <strain evidence="1 2">SH3</strain>
    </source>
</reference>
<dbReference type="Proteomes" id="UP000236509">
    <property type="component" value="Unassembled WGS sequence"/>
</dbReference>
<dbReference type="KEGG" id="suh:SAMSHR1132_18020"/>
<comment type="caution">
    <text evidence="1">The sequence shown here is derived from an EMBL/GenBank/DDBJ whole genome shotgun (WGS) entry which is preliminary data.</text>
</comment>
<gene>
    <name evidence="1" type="ORF">BN1326_100101</name>
</gene>
<proteinExistence type="predicted"/>